<proteinExistence type="predicted"/>
<dbReference type="Proteomes" id="UP000094065">
    <property type="component" value="Unassembled WGS sequence"/>
</dbReference>
<evidence type="ECO:0000313" key="2">
    <source>
        <dbReference type="Proteomes" id="UP000094065"/>
    </source>
</evidence>
<dbReference type="AlphaFoldDB" id="A0A1E3HCY4"/>
<evidence type="ECO:0000313" key="1">
    <source>
        <dbReference type="EMBL" id="ODN74209.1"/>
    </source>
</evidence>
<reference evidence="1 2" key="1">
    <citation type="submission" date="2016-06" db="EMBL/GenBank/DDBJ databases">
        <title>Evolution of pathogenesis and genome organization in the Tremellales.</title>
        <authorList>
            <person name="Cuomo C."/>
            <person name="Litvintseva A."/>
            <person name="Heitman J."/>
            <person name="Chen Y."/>
            <person name="Sun S."/>
            <person name="Springer D."/>
            <person name="Dromer F."/>
            <person name="Young S."/>
            <person name="Zeng Q."/>
            <person name="Chapman S."/>
            <person name="Gujja S."/>
            <person name="Saif S."/>
            <person name="Birren B."/>
        </authorList>
    </citation>
    <scope>NUCLEOTIDE SEQUENCE [LARGE SCALE GENOMIC DNA]</scope>
    <source>
        <strain evidence="1 2">CBS 6039</strain>
    </source>
</reference>
<comment type="caution">
    <text evidence="1">The sequence shown here is derived from an EMBL/GenBank/DDBJ whole genome shotgun (WGS) entry which is preliminary data.</text>
</comment>
<keyword evidence="2" id="KW-1185">Reference proteome</keyword>
<name>A0A1E3HCY4_9TREE</name>
<dbReference type="RefSeq" id="XP_018990071.1">
    <property type="nucleotide sequence ID" value="XM_019142428.1"/>
</dbReference>
<protein>
    <submittedName>
        <fullName evidence="1">Uncharacterized protein</fullName>
    </submittedName>
</protein>
<dbReference type="EMBL" id="AWGJ01000012">
    <property type="protein sequence ID" value="ODN74209.1"/>
    <property type="molecule type" value="Genomic_DNA"/>
</dbReference>
<gene>
    <name evidence="1" type="ORF">L202_07655</name>
</gene>
<dbReference type="OrthoDB" id="10435312at2759"/>
<dbReference type="GeneID" id="30158964"/>
<organism evidence="1 2">
    <name type="scientific">Cryptococcus amylolentus CBS 6039</name>
    <dbReference type="NCBI Taxonomy" id="1295533"/>
    <lineage>
        <taxon>Eukaryota</taxon>
        <taxon>Fungi</taxon>
        <taxon>Dikarya</taxon>
        <taxon>Basidiomycota</taxon>
        <taxon>Agaricomycotina</taxon>
        <taxon>Tremellomycetes</taxon>
        <taxon>Tremellales</taxon>
        <taxon>Cryptococcaceae</taxon>
        <taxon>Cryptococcus</taxon>
    </lineage>
</organism>
<accession>A0A1E3HCY4</accession>
<sequence length="95" mass="11026">MDLQAFHGRPFSEAETALYSIIQTAMEPFLRGQRDADRAEVRRAPAEQEEEVTRQFGSMLEDAEQWWPEGHEAEETLQQLREFISDINFPDVAEV</sequence>